<dbReference type="OrthoDB" id="9796712at2"/>
<name>A0A1A9FRR1_9HYPH</name>
<dbReference type="Proteomes" id="UP000526233">
    <property type="component" value="Unassembled WGS sequence"/>
</dbReference>
<dbReference type="InterPro" id="IPR000089">
    <property type="entry name" value="Biotin_lipoyl"/>
</dbReference>
<dbReference type="PANTHER" id="PTHR11715:SF3">
    <property type="entry name" value="GLYCINE CLEAVAGE SYSTEM H PROTEIN-RELATED"/>
    <property type="match status" value="1"/>
</dbReference>
<keyword evidence="2 3" id="KW-0450">Lipoyl</keyword>
<dbReference type="GO" id="GO:0019464">
    <property type="term" value="P:glycine decarboxylation via glycine cleavage system"/>
    <property type="evidence" value="ECO:0007669"/>
    <property type="project" value="UniProtKB-UniRule"/>
</dbReference>
<dbReference type="NCBIfam" id="NF002270">
    <property type="entry name" value="PRK01202.1"/>
    <property type="match status" value="1"/>
</dbReference>
<feature type="modified residue" description="N6-lipoyllysine" evidence="3 4">
    <location>
        <position position="60"/>
    </location>
</feature>
<comment type="cofactor">
    <cofactor evidence="3">
        <name>(R)-lipoate</name>
        <dbReference type="ChEBI" id="CHEBI:83088"/>
    </cofactor>
    <text evidence="3">Binds 1 lipoyl cofactor covalently.</text>
</comment>
<keyword evidence="8" id="KW-1185">Reference proteome</keyword>
<dbReference type="GeneID" id="93111059"/>
<evidence type="ECO:0000313" key="8">
    <source>
        <dbReference type="Proteomes" id="UP000216188"/>
    </source>
</evidence>
<dbReference type="KEGG" id="ops:A8A54_14790"/>
<dbReference type="InterPro" id="IPR003016">
    <property type="entry name" value="2-oxoA_DH_lipoyl-BS"/>
</dbReference>
<dbReference type="RefSeq" id="WP_007879538.1">
    <property type="nucleotide sequence ID" value="NZ_CAXURC020000002.1"/>
</dbReference>
<dbReference type="AlphaFoldDB" id="A0A1A9FRR1"/>
<sequence>MANILFTEDHEWISVEGGVATVGITIHAQEQLGDLVFVDLPEVGRTVSKGEGIVVVESVKAASDVYAPVDGEVVEVNDAVSSDPALINQAAEGEGWLFKLKLSDEGQLSGLLDKAGYDKLVG</sequence>
<dbReference type="NCBIfam" id="TIGR00527">
    <property type="entry name" value="gcvH"/>
    <property type="match status" value="1"/>
</dbReference>
<accession>A0A1A9FRR1</accession>
<comment type="function">
    <text evidence="3">The glycine cleavage system catalyzes the degradation of glycine. The H protein shuttles the methylamine group of glycine from the P protein to the T protein.</text>
</comment>
<dbReference type="Pfam" id="PF01597">
    <property type="entry name" value="GCV_H"/>
    <property type="match status" value="1"/>
</dbReference>
<evidence type="ECO:0000313" key="7">
    <source>
        <dbReference type="EMBL" id="OYR21335.1"/>
    </source>
</evidence>
<dbReference type="STRING" id="419475.A8A54_14790"/>
<gene>
    <name evidence="3 6" type="primary">gcvH</name>
    <name evidence="7" type="ORF">CEV34_4996</name>
    <name evidence="6" type="ORF">EHE22_05185</name>
</gene>
<evidence type="ECO:0000313" key="9">
    <source>
        <dbReference type="Proteomes" id="UP000526233"/>
    </source>
</evidence>
<comment type="subunit">
    <text evidence="3">The glycine cleavage system is composed of four proteins: P, T, L and H.</text>
</comment>
<dbReference type="SUPFAM" id="SSF51230">
    <property type="entry name" value="Single hybrid motif"/>
    <property type="match status" value="1"/>
</dbReference>
<evidence type="ECO:0000256" key="2">
    <source>
        <dbReference type="ARBA" id="ARBA00022823"/>
    </source>
</evidence>
<comment type="similarity">
    <text evidence="1 3">Belongs to the GcvH family.</text>
</comment>
<dbReference type="InterPro" id="IPR017453">
    <property type="entry name" value="GCV_H_sub"/>
</dbReference>
<dbReference type="GO" id="GO:0009249">
    <property type="term" value="P:protein lipoylation"/>
    <property type="evidence" value="ECO:0007669"/>
    <property type="project" value="TreeGrafter"/>
</dbReference>
<reference evidence="6 9" key="2">
    <citation type="submission" date="2018-11" db="EMBL/GenBank/DDBJ databases">
        <title>Genome sequencing and analysis.</title>
        <authorList>
            <person name="Huang Y.-T."/>
        </authorList>
    </citation>
    <scope>NUCLEOTIDE SEQUENCE [LARGE SCALE GENOMIC DNA]</scope>
    <source>
        <strain evidence="6 9">SHIN</strain>
    </source>
</reference>
<dbReference type="HAMAP" id="MF_00272">
    <property type="entry name" value="GcvH"/>
    <property type="match status" value="1"/>
</dbReference>
<evidence type="ECO:0000256" key="1">
    <source>
        <dbReference type="ARBA" id="ARBA00009249"/>
    </source>
</evidence>
<dbReference type="Gene3D" id="2.40.50.100">
    <property type="match status" value="1"/>
</dbReference>
<dbReference type="PANTHER" id="PTHR11715">
    <property type="entry name" value="GLYCINE CLEAVAGE SYSTEM H PROTEIN"/>
    <property type="match status" value="1"/>
</dbReference>
<evidence type="ECO:0000259" key="5">
    <source>
        <dbReference type="PROSITE" id="PS50968"/>
    </source>
</evidence>
<dbReference type="EMBL" id="NNRM01000048">
    <property type="protein sequence ID" value="OYR21335.1"/>
    <property type="molecule type" value="Genomic_DNA"/>
</dbReference>
<dbReference type="InterPro" id="IPR002930">
    <property type="entry name" value="GCV_H"/>
</dbReference>
<evidence type="ECO:0000256" key="4">
    <source>
        <dbReference type="PIRSR" id="PIRSR617453-50"/>
    </source>
</evidence>
<dbReference type="CDD" id="cd06848">
    <property type="entry name" value="GCS_H"/>
    <property type="match status" value="1"/>
</dbReference>
<dbReference type="GO" id="GO:0005960">
    <property type="term" value="C:glycine cleavage complex"/>
    <property type="evidence" value="ECO:0007669"/>
    <property type="project" value="InterPro"/>
</dbReference>
<organism evidence="6 9">
    <name type="scientific">Brucella pseudogrignonensis</name>
    <dbReference type="NCBI Taxonomy" id="419475"/>
    <lineage>
        <taxon>Bacteria</taxon>
        <taxon>Pseudomonadati</taxon>
        <taxon>Pseudomonadota</taxon>
        <taxon>Alphaproteobacteria</taxon>
        <taxon>Hyphomicrobiales</taxon>
        <taxon>Brucellaceae</taxon>
        <taxon>Brucella/Ochrobactrum group</taxon>
        <taxon>Brucella</taxon>
    </lineage>
</organism>
<proteinExistence type="inferred from homology"/>
<dbReference type="PROSITE" id="PS50968">
    <property type="entry name" value="BIOTINYL_LIPOYL"/>
    <property type="match status" value="1"/>
</dbReference>
<comment type="caution">
    <text evidence="6">The sequence shown here is derived from an EMBL/GenBank/DDBJ whole genome shotgun (WGS) entry which is preliminary data.</text>
</comment>
<dbReference type="PROSITE" id="PS00189">
    <property type="entry name" value="LIPOYL"/>
    <property type="match status" value="1"/>
</dbReference>
<evidence type="ECO:0000313" key="6">
    <source>
        <dbReference type="EMBL" id="NNV19825.1"/>
    </source>
</evidence>
<dbReference type="InterPro" id="IPR011053">
    <property type="entry name" value="Single_hybrid_motif"/>
</dbReference>
<protein>
    <recommendedName>
        <fullName evidence="3">Glycine cleavage system H protein</fullName>
    </recommendedName>
</protein>
<dbReference type="Proteomes" id="UP000216188">
    <property type="component" value="Unassembled WGS sequence"/>
</dbReference>
<reference evidence="7 8" key="1">
    <citation type="submission" date="2017-07" db="EMBL/GenBank/DDBJ databases">
        <title>Phylogenetic study on the rhizospheric bacterium Ochrobactrum sp. A44.</title>
        <authorList>
            <person name="Krzyzanowska D.M."/>
            <person name="Ossowicki A."/>
            <person name="Rajewska M."/>
            <person name="Maciag T."/>
            <person name="Kaczynski Z."/>
            <person name="Czerwicka M."/>
            <person name="Jafra S."/>
        </authorList>
    </citation>
    <scope>NUCLEOTIDE SEQUENCE [LARGE SCALE GENOMIC DNA]</scope>
    <source>
        <strain evidence="7 8">CCUG 30717</strain>
    </source>
</reference>
<dbReference type="EMBL" id="PKQI01000001">
    <property type="protein sequence ID" value="NNV19825.1"/>
    <property type="molecule type" value="Genomic_DNA"/>
</dbReference>
<dbReference type="GO" id="GO:0005829">
    <property type="term" value="C:cytosol"/>
    <property type="evidence" value="ECO:0007669"/>
    <property type="project" value="TreeGrafter"/>
</dbReference>
<dbReference type="InterPro" id="IPR033753">
    <property type="entry name" value="GCV_H/Fam206"/>
</dbReference>
<evidence type="ECO:0000256" key="3">
    <source>
        <dbReference type="HAMAP-Rule" id="MF_00272"/>
    </source>
</evidence>
<feature type="domain" description="Lipoyl-binding" evidence="5">
    <location>
        <begin position="19"/>
        <end position="101"/>
    </location>
</feature>